<protein>
    <submittedName>
        <fullName evidence="1">Uncharacterized protein</fullName>
    </submittedName>
</protein>
<proteinExistence type="predicted"/>
<comment type="caution">
    <text evidence="1">The sequence shown here is derived from an EMBL/GenBank/DDBJ whole genome shotgun (WGS) entry which is preliminary data.</text>
</comment>
<accession>A0ACC1NNN6</accession>
<gene>
    <name evidence="1" type="ORF">NQ176_g2932</name>
</gene>
<evidence type="ECO:0000313" key="2">
    <source>
        <dbReference type="Proteomes" id="UP001143910"/>
    </source>
</evidence>
<name>A0ACC1NNN6_9HYPO</name>
<keyword evidence="2" id="KW-1185">Reference proteome</keyword>
<dbReference type="Proteomes" id="UP001143910">
    <property type="component" value="Unassembled WGS sequence"/>
</dbReference>
<evidence type="ECO:0000313" key="1">
    <source>
        <dbReference type="EMBL" id="KAJ2979968.1"/>
    </source>
</evidence>
<reference evidence="1" key="1">
    <citation type="submission" date="2022-08" db="EMBL/GenBank/DDBJ databases">
        <title>Genome Sequence of Lecanicillium fungicola.</title>
        <authorList>
            <person name="Buettner E."/>
        </authorList>
    </citation>
    <scope>NUCLEOTIDE SEQUENCE</scope>
    <source>
        <strain evidence="1">Babe33</strain>
    </source>
</reference>
<sequence>MEQLWVDWPQREIGGLMKFYILAQLAFWVQQVLVIHIEQRRKDHWQMLTHHVVTITLIVAAYAYHQTKVGHLIMVLMDVIDLFLPLAKCLKYLGYTWICDVLFGFFVISWVLARHLFFLVTCWSVYADLPRLTQTGCYRGSAENLRGPFPIPNDGGWSHLLEPFVDPQGIVMMVIWFTFIVKIIMRIVKGKAAEDLRSDDEDEDKE</sequence>
<dbReference type="EMBL" id="JANJQO010000238">
    <property type="protein sequence ID" value="KAJ2979968.1"/>
    <property type="molecule type" value="Genomic_DNA"/>
</dbReference>
<organism evidence="1 2">
    <name type="scientific">Zarea fungicola</name>
    <dbReference type="NCBI Taxonomy" id="93591"/>
    <lineage>
        <taxon>Eukaryota</taxon>
        <taxon>Fungi</taxon>
        <taxon>Dikarya</taxon>
        <taxon>Ascomycota</taxon>
        <taxon>Pezizomycotina</taxon>
        <taxon>Sordariomycetes</taxon>
        <taxon>Hypocreomycetidae</taxon>
        <taxon>Hypocreales</taxon>
        <taxon>Cordycipitaceae</taxon>
        <taxon>Zarea</taxon>
    </lineage>
</organism>